<dbReference type="InterPro" id="IPR007074">
    <property type="entry name" value="LicD/FKTN/FKRP_NTP_transf"/>
</dbReference>
<evidence type="ECO:0000313" key="3">
    <source>
        <dbReference type="EMBL" id="RJX36954.1"/>
    </source>
</evidence>
<protein>
    <submittedName>
        <fullName evidence="3">LicD family protein</fullName>
    </submittedName>
</protein>
<dbReference type="PANTHER" id="PTHR43404:SF2">
    <property type="entry name" value="LIPOPOLYSACCHARIDE CHOLINEPHOSPHOTRANSFERASE LICD"/>
    <property type="match status" value="1"/>
</dbReference>
<dbReference type="GO" id="GO:0009100">
    <property type="term" value="P:glycoprotein metabolic process"/>
    <property type="evidence" value="ECO:0007669"/>
    <property type="project" value="UniProtKB-ARBA"/>
</dbReference>
<dbReference type="AlphaFoldDB" id="A0A3A6PSG8"/>
<feature type="domain" description="LicD/FKTN/FKRP nucleotidyltransferase" evidence="2">
    <location>
        <begin position="33"/>
        <end position="250"/>
    </location>
</feature>
<feature type="coiled-coil region" evidence="1">
    <location>
        <begin position="8"/>
        <end position="35"/>
    </location>
</feature>
<organism evidence="3 4">
    <name type="scientific">Paenibacillus pinisoli</name>
    <dbReference type="NCBI Taxonomy" id="1276110"/>
    <lineage>
        <taxon>Bacteria</taxon>
        <taxon>Bacillati</taxon>
        <taxon>Bacillota</taxon>
        <taxon>Bacilli</taxon>
        <taxon>Bacillales</taxon>
        <taxon>Paenibacillaceae</taxon>
        <taxon>Paenibacillus</taxon>
    </lineage>
</organism>
<dbReference type="Proteomes" id="UP000267798">
    <property type="component" value="Unassembled WGS sequence"/>
</dbReference>
<proteinExistence type="predicted"/>
<reference evidence="3 4" key="1">
    <citation type="submission" date="2018-09" db="EMBL/GenBank/DDBJ databases">
        <title>Paenibacillus aracenensis nov. sp. isolated from a cave in southern Spain.</title>
        <authorList>
            <person name="Jurado V."/>
            <person name="Gutierrez-Patricio S."/>
            <person name="Gonzalez-Pimentel J.L."/>
            <person name="Miller A.Z."/>
            <person name="Laiz L."/>
            <person name="Saiz-Jimenez C."/>
        </authorList>
    </citation>
    <scope>NUCLEOTIDE SEQUENCE [LARGE SCALE GENOMIC DNA]</scope>
    <source>
        <strain evidence="3 4">JCM 19203</strain>
    </source>
</reference>
<keyword evidence="1" id="KW-0175">Coiled coil</keyword>
<dbReference type="RefSeq" id="WP_120114347.1">
    <property type="nucleotide sequence ID" value="NZ_QXQB01000008.1"/>
</dbReference>
<evidence type="ECO:0000256" key="1">
    <source>
        <dbReference type="SAM" id="Coils"/>
    </source>
</evidence>
<dbReference type="InterPro" id="IPR052942">
    <property type="entry name" value="LPS_cholinephosphotransferase"/>
</dbReference>
<dbReference type="PANTHER" id="PTHR43404">
    <property type="entry name" value="LIPOPOLYSACCHARIDE CHOLINEPHOSPHOTRANSFERASE LICD"/>
    <property type="match status" value="1"/>
</dbReference>
<dbReference type="OrthoDB" id="9786100at2"/>
<comment type="caution">
    <text evidence="3">The sequence shown here is derived from an EMBL/GenBank/DDBJ whole genome shotgun (WGS) entry which is preliminary data.</text>
</comment>
<name>A0A3A6PSG8_9BACL</name>
<dbReference type="EMBL" id="QXQB01000008">
    <property type="protein sequence ID" value="RJX36954.1"/>
    <property type="molecule type" value="Genomic_DNA"/>
</dbReference>
<accession>A0A3A6PSG8</accession>
<dbReference type="Pfam" id="PF04991">
    <property type="entry name" value="LicD"/>
    <property type="match status" value="1"/>
</dbReference>
<gene>
    <name evidence="3" type="ORF">D3P09_25975</name>
</gene>
<keyword evidence="4" id="KW-1185">Reference proteome</keyword>
<sequence>MKPGIDYIKLDDEQLKKLQNEMLQLLVEVDRICRKNNIQYFLSHGTLLGAVRHKGYIPWDDDVDIEMLREDYERFCKACESDLNTSKFFLQNQQKDKNYNWVYGKLKLQNTSYVRAGQEHLKLKDGIFLDIFPLDHISPSMSKQKFVLFMCKMFRKILWAPVGKKTLENKYSRMLFKVLSFIPRSMTIRMNDFITRLDNKKNTPFLISNNLFDGHVYKREWYTESIDVDFEGHTFMASKEYHHILTLLYGDYMKLPPVEKREGHCYPTQIKFTDGYEMKLLK</sequence>
<evidence type="ECO:0000313" key="4">
    <source>
        <dbReference type="Proteomes" id="UP000267798"/>
    </source>
</evidence>
<evidence type="ECO:0000259" key="2">
    <source>
        <dbReference type="Pfam" id="PF04991"/>
    </source>
</evidence>